<dbReference type="Proteomes" id="UP000193570">
    <property type="component" value="Unassembled WGS sequence"/>
</dbReference>
<keyword evidence="1" id="KW-0812">Transmembrane</keyword>
<protein>
    <submittedName>
        <fullName evidence="2">Uncharacterized protein</fullName>
    </submittedName>
</protein>
<evidence type="ECO:0000313" key="3">
    <source>
        <dbReference type="Proteomes" id="UP000193570"/>
    </source>
</evidence>
<dbReference type="EMBL" id="FWFK01000002">
    <property type="protein sequence ID" value="SLN29607.1"/>
    <property type="molecule type" value="Genomic_DNA"/>
</dbReference>
<organism evidence="2 3">
    <name type="scientific">Roseivivax jejudonensis</name>
    <dbReference type="NCBI Taxonomy" id="1529041"/>
    <lineage>
        <taxon>Bacteria</taxon>
        <taxon>Pseudomonadati</taxon>
        <taxon>Pseudomonadota</taxon>
        <taxon>Alphaproteobacteria</taxon>
        <taxon>Rhodobacterales</taxon>
        <taxon>Roseobacteraceae</taxon>
        <taxon>Roseivivax</taxon>
    </lineage>
</organism>
<reference evidence="2 3" key="1">
    <citation type="submission" date="2017-03" db="EMBL/GenBank/DDBJ databases">
        <authorList>
            <person name="Afonso C.L."/>
            <person name="Miller P.J."/>
            <person name="Scott M.A."/>
            <person name="Spackman E."/>
            <person name="Goraichik I."/>
            <person name="Dimitrov K.M."/>
            <person name="Suarez D.L."/>
            <person name="Swayne D.E."/>
        </authorList>
    </citation>
    <scope>NUCLEOTIDE SEQUENCE [LARGE SCALE GENOMIC DNA]</scope>
    <source>
        <strain evidence="2 3">CECT 8625</strain>
    </source>
</reference>
<sequence>MKPAMLIQAALTGIFCVVFSVAVAVLTDALSFGTVLLLSFVSGAGGSLFAQTVLRGRRPTRGAIP</sequence>
<evidence type="ECO:0000313" key="2">
    <source>
        <dbReference type="EMBL" id="SLN29607.1"/>
    </source>
</evidence>
<dbReference type="OrthoDB" id="7868657at2"/>
<keyword evidence="1" id="KW-0472">Membrane</keyword>
<dbReference type="RefSeq" id="WP_085791038.1">
    <property type="nucleotide sequence ID" value="NZ_FWFK01000002.1"/>
</dbReference>
<accession>A0A1X6YRW6</accession>
<name>A0A1X6YRW6_9RHOB</name>
<keyword evidence="3" id="KW-1185">Reference proteome</keyword>
<dbReference type="AlphaFoldDB" id="A0A1X6YRW6"/>
<evidence type="ECO:0000256" key="1">
    <source>
        <dbReference type="SAM" id="Phobius"/>
    </source>
</evidence>
<gene>
    <name evidence="2" type="ORF">ROJ8625_01289</name>
</gene>
<feature type="transmembrane region" description="Helical" evidence="1">
    <location>
        <begin position="34"/>
        <end position="54"/>
    </location>
</feature>
<proteinExistence type="predicted"/>
<keyword evidence="1" id="KW-1133">Transmembrane helix</keyword>